<reference evidence="5 6" key="1">
    <citation type="submission" date="2020-08" db="EMBL/GenBank/DDBJ databases">
        <title>Genomic Encyclopedia of Type Strains, Phase IV (KMG-IV): sequencing the most valuable type-strain genomes for metagenomic binning, comparative biology and taxonomic classification.</title>
        <authorList>
            <person name="Goeker M."/>
        </authorList>
    </citation>
    <scope>NUCLEOTIDE SEQUENCE [LARGE SCALE GENOMIC DNA]</scope>
    <source>
        <strain evidence="5 6">DSM 21793</strain>
    </source>
</reference>
<dbReference type="CDD" id="cd06170">
    <property type="entry name" value="LuxR_C_like"/>
    <property type="match status" value="1"/>
</dbReference>
<dbReference type="InterPro" id="IPR016032">
    <property type="entry name" value="Sig_transdc_resp-reg_C-effctor"/>
</dbReference>
<dbReference type="Gene3D" id="3.30.450.80">
    <property type="entry name" value="Transcription factor LuxR-like, autoinducer-binding domain"/>
    <property type="match status" value="1"/>
</dbReference>
<dbReference type="GO" id="GO:0003677">
    <property type="term" value="F:DNA binding"/>
    <property type="evidence" value="ECO:0007669"/>
    <property type="project" value="UniProtKB-KW"/>
</dbReference>
<keyword evidence="2 5" id="KW-0238">DNA-binding</keyword>
<name>A0A839ZW66_9CAUL</name>
<evidence type="ECO:0000256" key="1">
    <source>
        <dbReference type="ARBA" id="ARBA00023015"/>
    </source>
</evidence>
<dbReference type="InterPro" id="IPR036388">
    <property type="entry name" value="WH-like_DNA-bd_sf"/>
</dbReference>
<dbReference type="PANTHER" id="PTHR44688">
    <property type="entry name" value="DNA-BINDING TRANSCRIPTIONAL ACTIVATOR DEVR_DOSR"/>
    <property type="match status" value="1"/>
</dbReference>
<evidence type="ECO:0000313" key="5">
    <source>
        <dbReference type="EMBL" id="MBB3890019.1"/>
    </source>
</evidence>
<dbReference type="PRINTS" id="PR00038">
    <property type="entry name" value="HTHLUXR"/>
</dbReference>
<dbReference type="PANTHER" id="PTHR44688:SF16">
    <property type="entry name" value="DNA-BINDING TRANSCRIPTIONAL ACTIVATOR DEVR_DOSR"/>
    <property type="match status" value="1"/>
</dbReference>
<dbReference type="Pfam" id="PF03472">
    <property type="entry name" value="Autoind_bind"/>
    <property type="match status" value="1"/>
</dbReference>
<dbReference type="RefSeq" id="WP_343056010.1">
    <property type="nucleotide sequence ID" value="NZ_JACIDK010000001.1"/>
</dbReference>
<evidence type="ECO:0000259" key="4">
    <source>
        <dbReference type="PROSITE" id="PS50043"/>
    </source>
</evidence>
<dbReference type="Pfam" id="PF00196">
    <property type="entry name" value="GerE"/>
    <property type="match status" value="1"/>
</dbReference>
<dbReference type="AlphaFoldDB" id="A0A839ZW66"/>
<keyword evidence="1" id="KW-0805">Transcription regulation</keyword>
<gene>
    <name evidence="5" type="ORF">GGQ61_000716</name>
</gene>
<dbReference type="Gene3D" id="1.10.10.10">
    <property type="entry name" value="Winged helix-like DNA-binding domain superfamily/Winged helix DNA-binding domain"/>
    <property type="match status" value="1"/>
</dbReference>
<evidence type="ECO:0000256" key="3">
    <source>
        <dbReference type="ARBA" id="ARBA00023163"/>
    </source>
</evidence>
<dbReference type="SUPFAM" id="SSF46894">
    <property type="entry name" value="C-terminal effector domain of the bipartite response regulators"/>
    <property type="match status" value="1"/>
</dbReference>
<dbReference type="SMART" id="SM00421">
    <property type="entry name" value="HTH_LUXR"/>
    <property type="match status" value="1"/>
</dbReference>
<accession>A0A839ZW66</accession>
<comment type="caution">
    <text evidence="5">The sequence shown here is derived from an EMBL/GenBank/DDBJ whole genome shotgun (WGS) entry which is preliminary data.</text>
</comment>
<dbReference type="PROSITE" id="PS50043">
    <property type="entry name" value="HTH_LUXR_2"/>
    <property type="match status" value="1"/>
</dbReference>
<feature type="domain" description="HTH luxR-type" evidence="4">
    <location>
        <begin position="176"/>
        <end position="241"/>
    </location>
</feature>
<keyword evidence="6" id="KW-1185">Reference proteome</keyword>
<evidence type="ECO:0000256" key="2">
    <source>
        <dbReference type="ARBA" id="ARBA00023125"/>
    </source>
</evidence>
<dbReference type="GO" id="GO:0006355">
    <property type="term" value="P:regulation of DNA-templated transcription"/>
    <property type="evidence" value="ECO:0007669"/>
    <property type="project" value="InterPro"/>
</dbReference>
<dbReference type="InterPro" id="IPR036693">
    <property type="entry name" value="TF_LuxR_autoind-bd_dom_sf"/>
</dbReference>
<proteinExistence type="predicted"/>
<dbReference type="Proteomes" id="UP000530564">
    <property type="component" value="Unassembled WGS sequence"/>
</dbReference>
<organism evidence="5 6">
    <name type="scientific">Phenylobacterium haematophilum</name>
    <dbReference type="NCBI Taxonomy" id="98513"/>
    <lineage>
        <taxon>Bacteria</taxon>
        <taxon>Pseudomonadati</taxon>
        <taxon>Pseudomonadota</taxon>
        <taxon>Alphaproteobacteria</taxon>
        <taxon>Caulobacterales</taxon>
        <taxon>Caulobacteraceae</taxon>
        <taxon>Phenylobacterium</taxon>
    </lineage>
</organism>
<dbReference type="EMBL" id="JACIDK010000001">
    <property type="protein sequence ID" value="MBB3890019.1"/>
    <property type="molecule type" value="Genomic_DNA"/>
</dbReference>
<evidence type="ECO:0000313" key="6">
    <source>
        <dbReference type="Proteomes" id="UP000530564"/>
    </source>
</evidence>
<protein>
    <submittedName>
        <fullName evidence="5">DNA-binding CsgD family transcriptional regulator</fullName>
    </submittedName>
</protein>
<dbReference type="InterPro" id="IPR005143">
    <property type="entry name" value="TF_LuxR_autoind-bd_dom"/>
</dbReference>
<keyword evidence="3" id="KW-0804">Transcription</keyword>
<dbReference type="InterPro" id="IPR000792">
    <property type="entry name" value="Tscrpt_reg_LuxR_C"/>
</dbReference>
<sequence length="252" mass="27859">MALSAESHEEYELIEALAGQVRDGGREIGLPYVAVSADIGDPEPMRDRHGRPFAETLFQWLDPGLQYWKDRGFALRSTFVLACRYTAEPFYFQDGRFGAWRPSRRLAAIDVVQSAETVEIGTAIIAPAHLPGGVIGAIVWASPEVFDVRPVFEQRAAELSVLSLRFMAAYNDRGPSPNGLVHLTRREIQCLKWAAKGKTDGEIAEIVKISMPTVRFHMRNAADKMGVAGRPQAVHRASVLGYVGERRPTGRA</sequence>